<feature type="compositionally biased region" description="Basic residues" evidence="5">
    <location>
        <begin position="271"/>
        <end position="280"/>
    </location>
</feature>
<dbReference type="PANTHER" id="PTHR14577">
    <property type="entry name" value="NUCLEOLAR PROTEIN 12"/>
    <property type="match status" value="1"/>
</dbReference>
<accession>A0ABQ6MDU2</accession>
<feature type="compositionally biased region" description="Basic and acidic residues" evidence="5">
    <location>
        <begin position="133"/>
        <end position="147"/>
    </location>
</feature>
<sequence length="298" mass="32754">MGRDQKGSKGGAGGKEKPRKGNAPPRKPNGYHSANKAREERGAKPSSGRVNKLEIGFDADKRNEYLTGFSKRKKVRRQFGLAMQALKDRNEKVADRKERREEQKKAADEWAEVNRLDRMEGKGEGEADGEDEEVRREKMQFEDEQTKEMFGGEVSVSISYGVPGQDSDEEELGAGLKDMGDDDDKDLLESRQKGQKKKDEQQFYAGNVGRYMAKLEGNLPSKSKGGKRGWSGKGTHGAAGMKGMKGDLTKTSGKILGKFQDKVGTGGPKGKGSKKERSRPRPAGNMGRKNKKGQVGSK</sequence>
<comment type="subcellular location">
    <subcellularLocation>
        <location evidence="1">Nucleus</location>
        <location evidence="1">Nucleolus</location>
    </subcellularLocation>
</comment>
<keyword evidence="4" id="KW-0539">Nucleus</keyword>
<comment type="caution">
    <text evidence="6">The sequence shown here is derived from an EMBL/GenBank/DDBJ whole genome shotgun (WGS) entry which is preliminary data.</text>
</comment>
<gene>
    <name evidence="6" type="ORF">TeGR_g10983</name>
</gene>
<evidence type="ECO:0000256" key="5">
    <source>
        <dbReference type="SAM" id="MobiDB-lite"/>
    </source>
</evidence>
<name>A0ABQ6MDU2_9STRA</name>
<evidence type="ECO:0000256" key="4">
    <source>
        <dbReference type="ARBA" id="ARBA00023242"/>
    </source>
</evidence>
<dbReference type="PANTHER" id="PTHR14577:SF0">
    <property type="entry name" value="NUCLEOLAR PROTEIN 12"/>
    <property type="match status" value="1"/>
</dbReference>
<comment type="similarity">
    <text evidence="2">Belongs to the RRP17 family.</text>
</comment>
<feature type="compositionally biased region" description="Gly residues" evidence="5">
    <location>
        <begin position="228"/>
        <end position="237"/>
    </location>
</feature>
<feature type="region of interest" description="Disordered" evidence="5">
    <location>
        <begin position="85"/>
        <end position="298"/>
    </location>
</feature>
<reference evidence="6 7" key="1">
    <citation type="journal article" date="2023" name="Commun. Biol.">
        <title>Genome analysis of Parmales, the sister group of diatoms, reveals the evolutionary specialization of diatoms from phago-mixotrophs to photoautotrophs.</title>
        <authorList>
            <person name="Ban H."/>
            <person name="Sato S."/>
            <person name="Yoshikawa S."/>
            <person name="Yamada K."/>
            <person name="Nakamura Y."/>
            <person name="Ichinomiya M."/>
            <person name="Sato N."/>
            <person name="Blanc-Mathieu R."/>
            <person name="Endo H."/>
            <person name="Kuwata A."/>
            <person name="Ogata H."/>
        </authorList>
    </citation>
    <scope>NUCLEOTIDE SEQUENCE [LARGE SCALE GENOMIC DNA]</scope>
</reference>
<proteinExistence type="inferred from homology"/>
<feature type="region of interest" description="Disordered" evidence="5">
    <location>
        <begin position="1"/>
        <end position="57"/>
    </location>
</feature>
<evidence type="ECO:0000256" key="1">
    <source>
        <dbReference type="ARBA" id="ARBA00004604"/>
    </source>
</evidence>
<feature type="compositionally biased region" description="Basic and acidic residues" evidence="5">
    <location>
        <begin position="86"/>
        <end position="125"/>
    </location>
</feature>
<evidence type="ECO:0000256" key="2">
    <source>
        <dbReference type="ARBA" id="ARBA00007175"/>
    </source>
</evidence>
<dbReference type="InterPro" id="IPR019186">
    <property type="entry name" value="Nucleolar_protein_12"/>
</dbReference>
<keyword evidence="7" id="KW-1185">Reference proteome</keyword>
<evidence type="ECO:0000313" key="6">
    <source>
        <dbReference type="EMBL" id="GMI24448.1"/>
    </source>
</evidence>
<evidence type="ECO:0000313" key="7">
    <source>
        <dbReference type="Proteomes" id="UP001165060"/>
    </source>
</evidence>
<protein>
    <recommendedName>
        <fullName evidence="8">Nucleolar protein 12</fullName>
    </recommendedName>
</protein>
<dbReference type="EMBL" id="BRYB01000169">
    <property type="protein sequence ID" value="GMI24448.1"/>
    <property type="molecule type" value="Genomic_DNA"/>
</dbReference>
<feature type="compositionally biased region" description="Basic and acidic residues" evidence="5">
    <location>
        <begin position="187"/>
        <end position="201"/>
    </location>
</feature>
<dbReference type="Proteomes" id="UP001165060">
    <property type="component" value="Unassembled WGS sequence"/>
</dbReference>
<organism evidence="6 7">
    <name type="scientific">Tetraparma gracilis</name>
    <dbReference type="NCBI Taxonomy" id="2962635"/>
    <lineage>
        <taxon>Eukaryota</taxon>
        <taxon>Sar</taxon>
        <taxon>Stramenopiles</taxon>
        <taxon>Ochrophyta</taxon>
        <taxon>Bolidophyceae</taxon>
        <taxon>Parmales</taxon>
        <taxon>Triparmaceae</taxon>
        <taxon>Tetraparma</taxon>
    </lineage>
</organism>
<dbReference type="Pfam" id="PF09805">
    <property type="entry name" value="Nop25"/>
    <property type="match status" value="1"/>
</dbReference>
<evidence type="ECO:0000256" key="3">
    <source>
        <dbReference type="ARBA" id="ARBA00023054"/>
    </source>
</evidence>
<evidence type="ECO:0008006" key="8">
    <source>
        <dbReference type="Google" id="ProtNLM"/>
    </source>
</evidence>
<keyword evidence="3" id="KW-0175">Coiled coil</keyword>